<dbReference type="SUPFAM" id="SSF54631">
    <property type="entry name" value="CBS-domain pair"/>
    <property type="match status" value="1"/>
</dbReference>
<feature type="domain" description="ABC transporter" evidence="5">
    <location>
        <begin position="6"/>
        <end position="242"/>
    </location>
</feature>
<reference evidence="6 7" key="1">
    <citation type="submission" date="2024-11" db="EMBL/GenBank/DDBJ databases">
        <authorList>
            <person name="Heng Y.C."/>
            <person name="Lim A.C.H."/>
            <person name="Lee J.K.Y."/>
            <person name="Kittelmann S."/>
        </authorList>
    </citation>
    <scope>NUCLEOTIDE SEQUENCE [LARGE SCALE GENOMIC DNA]</scope>
    <source>
        <strain evidence="6 7">WILCCON 0269</strain>
    </source>
</reference>
<dbReference type="InterPro" id="IPR046342">
    <property type="entry name" value="CBS_dom_sf"/>
</dbReference>
<comment type="caution">
    <text evidence="6">The sequence shown here is derived from an EMBL/GenBank/DDBJ whole genome shotgun (WGS) entry which is preliminary data.</text>
</comment>
<dbReference type="SMART" id="SM00382">
    <property type="entry name" value="AAA"/>
    <property type="match status" value="1"/>
</dbReference>
<dbReference type="RefSeq" id="WP_406791097.1">
    <property type="nucleotide sequence ID" value="NZ_JBJHZX010000005.1"/>
</dbReference>
<evidence type="ECO:0000313" key="6">
    <source>
        <dbReference type="EMBL" id="MFL0194980.1"/>
    </source>
</evidence>
<evidence type="ECO:0000256" key="2">
    <source>
        <dbReference type="ARBA" id="ARBA00022448"/>
    </source>
</evidence>
<dbReference type="PROSITE" id="PS00211">
    <property type="entry name" value="ABC_TRANSPORTER_1"/>
    <property type="match status" value="1"/>
</dbReference>
<dbReference type="PANTHER" id="PTHR43117:SF4">
    <property type="entry name" value="OSMOPROTECTANT IMPORT ATP-BINDING PROTEIN OSMV"/>
    <property type="match status" value="1"/>
</dbReference>
<name>A0ABW8SG74_9CLOT</name>
<dbReference type="Proteomes" id="UP001623660">
    <property type="component" value="Unassembled WGS sequence"/>
</dbReference>
<proteinExistence type="inferred from homology"/>
<dbReference type="InterPro" id="IPR003439">
    <property type="entry name" value="ABC_transporter-like_ATP-bd"/>
</dbReference>
<dbReference type="InterPro" id="IPR003593">
    <property type="entry name" value="AAA+_ATPase"/>
</dbReference>
<dbReference type="EMBL" id="JBJHZX010000005">
    <property type="protein sequence ID" value="MFL0194980.1"/>
    <property type="molecule type" value="Genomic_DNA"/>
</dbReference>
<keyword evidence="4 6" id="KW-0067">ATP-binding</keyword>
<organism evidence="6 7">
    <name type="scientific">Candidatus Clostridium eludens</name>
    <dbReference type="NCBI Taxonomy" id="3381663"/>
    <lineage>
        <taxon>Bacteria</taxon>
        <taxon>Bacillati</taxon>
        <taxon>Bacillota</taxon>
        <taxon>Clostridia</taxon>
        <taxon>Eubacteriales</taxon>
        <taxon>Clostridiaceae</taxon>
        <taxon>Clostridium</taxon>
    </lineage>
</organism>
<evidence type="ECO:0000256" key="3">
    <source>
        <dbReference type="ARBA" id="ARBA00022741"/>
    </source>
</evidence>
<evidence type="ECO:0000256" key="1">
    <source>
        <dbReference type="ARBA" id="ARBA00005417"/>
    </source>
</evidence>
<dbReference type="GO" id="GO:0005524">
    <property type="term" value="F:ATP binding"/>
    <property type="evidence" value="ECO:0007669"/>
    <property type="project" value="UniProtKB-KW"/>
</dbReference>
<gene>
    <name evidence="6" type="ORF">ACJDU8_05235</name>
</gene>
<keyword evidence="3" id="KW-0547">Nucleotide-binding</keyword>
<evidence type="ECO:0000256" key="4">
    <source>
        <dbReference type="ARBA" id="ARBA00022840"/>
    </source>
</evidence>
<comment type="similarity">
    <text evidence="1">Belongs to the ABC transporter superfamily.</text>
</comment>
<dbReference type="InterPro" id="IPR017871">
    <property type="entry name" value="ABC_transporter-like_CS"/>
</dbReference>
<dbReference type="SUPFAM" id="SSF52540">
    <property type="entry name" value="P-loop containing nucleoside triphosphate hydrolases"/>
    <property type="match status" value="1"/>
</dbReference>
<dbReference type="InterPro" id="IPR027417">
    <property type="entry name" value="P-loop_NTPase"/>
</dbReference>
<evidence type="ECO:0000313" key="7">
    <source>
        <dbReference type="Proteomes" id="UP001623660"/>
    </source>
</evidence>
<dbReference type="Pfam" id="PF00005">
    <property type="entry name" value="ABC_tran"/>
    <property type="match status" value="1"/>
</dbReference>
<dbReference type="Gene3D" id="3.40.50.300">
    <property type="entry name" value="P-loop containing nucleotide triphosphate hydrolases"/>
    <property type="match status" value="1"/>
</dbReference>
<accession>A0ABW8SG74</accession>
<sequence length="325" mass="36774">MANTAIEFLNVSKKFPKASKYSITDISVSIEEGNFITILGTSGSGKTTFLKMINRIYEATSGDILFFGKNIKKLPVEDYRRKIGYVIQQIGLFPHMTVEANIATVPQILKWDKNKINDRIDYLLNLVSLSPKDFRKRYPGQLSGGQQQRVGIARAMAADPSVMLMDEPFGAIDAITRQTLQDELIKIQKKLNKTILFVTHDVNEAFKLGDKIIIMNEGKIQQFDTAYNILFKPANNYVSKLISSDNILQRLKLLKASSVMLPIDFSIKNTSYRISPDETLDNVLAFFLENNIEYIIVEDKNQNPIGKITLEQLKANPKVDKLEIC</sequence>
<evidence type="ECO:0000259" key="5">
    <source>
        <dbReference type="PROSITE" id="PS50893"/>
    </source>
</evidence>
<dbReference type="PANTHER" id="PTHR43117">
    <property type="entry name" value="OSMOPROTECTANT IMPORT ATP-BINDING PROTEIN OSMV"/>
    <property type="match status" value="1"/>
</dbReference>
<protein>
    <submittedName>
        <fullName evidence="6">ABC transporter ATP-binding protein</fullName>
    </submittedName>
</protein>
<keyword evidence="7" id="KW-1185">Reference proteome</keyword>
<keyword evidence="2" id="KW-0813">Transport</keyword>
<dbReference type="PROSITE" id="PS50893">
    <property type="entry name" value="ABC_TRANSPORTER_2"/>
    <property type="match status" value="1"/>
</dbReference>